<proteinExistence type="predicted"/>
<feature type="non-terminal residue" evidence="1">
    <location>
        <position position="1"/>
    </location>
</feature>
<accession>A0ACB8U0Y5</accession>
<dbReference type="EMBL" id="MU274916">
    <property type="protein sequence ID" value="KAI0087744.1"/>
    <property type="molecule type" value="Genomic_DNA"/>
</dbReference>
<protein>
    <submittedName>
        <fullName evidence="1">Uncharacterized protein</fullName>
    </submittedName>
</protein>
<name>A0ACB8U0Y5_9APHY</name>
<dbReference type="Proteomes" id="UP001055072">
    <property type="component" value="Unassembled WGS sequence"/>
</dbReference>
<gene>
    <name evidence="1" type="ORF">BDY19DRAFT_892611</name>
</gene>
<reference evidence="1" key="1">
    <citation type="journal article" date="2021" name="Environ. Microbiol.">
        <title>Gene family expansions and transcriptome signatures uncover fungal adaptations to wood decay.</title>
        <authorList>
            <person name="Hage H."/>
            <person name="Miyauchi S."/>
            <person name="Viragh M."/>
            <person name="Drula E."/>
            <person name="Min B."/>
            <person name="Chaduli D."/>
            <person name="Navarro D."/>
            <person name="Favel A."/>
            <person name="Norest M."/>
            <person name="Lesage-Meessen L."/>
            <person name="Balint B."/>
            <person name="Merenyi Z."/>
            <person name="de Eugenio L."/>
            <person name="Morin E."/>
            <person name="Martinez A.T."/>
            <person name="Baldrian P."/>
            <person name="Stursova M."/>
            <person name="Martinez M.J."/>
            <person name="Novotny C."/>
            <person name="Magnuson J.K."/>
            <person name="Spatafora J.W."/>
            <person name="Maurice S."/>
            <person name="Pangilinan J."/>
            <person name="Andreopoulos W."/>
            <person name="LaButti K."/>
            <person name="Hundley H."/>
            <person name="Na H."/>
            <person name="Kuo A."/>
            <person name="Barry K."/>
            <person name="Lipzen A."/>
            <person name="Henrissat B."/>
            <person name="Riley R."/>
            <person name="Ahrendt S."/>
            <person name="Nagy L.G."/>
            <person name="Grigoriev I.V."/>
            <person name="Martin F."/>
            <person name="Rosso M.N."/>
        </authorList>
    </citation>
    <scope>NUCLEOTIDE SEQUENCE</scope>
    <source>
        <strain evidence="1">CBS 384.51</strain>
    </source>
</reference>
<comment type="caution">
    <text evidence="1">The sequence shown here is derived from an EMBL/GenBank/DDBJ whole genome shotgun (WGS) entry which is preliminary data.</text>
</comment>
<organism evidence="1 2">
    <name type="scientific">Irpex rosettiformis</name>
    <dbReference type="NCBI Taxonomy" id="378272"/>
    <lineage>
        <taxon>Eukaryota</taxon>
        <taxon>Fungi</taxon>
        <taxon>Dikarya</taxon>
        <taxon>Basidiomycota</taxon>
        <taxon>Agaricomycotina</taxon>
        <taxon>Agaricomycetes</taxon>
        <taxon>Polyporales</taxon>
        <taxon>Irpicaceae</taxon>
        <taxon>Irpex</taxon>
    </lineage>
</organism>
<evidence type="ECO:0000313" key="2">
    <source>
        <dbReference type="Proteomes" id="UP001055072"/>
    </source>
</evidence>
<evidence type="ECO:0000313" key="1">
    <source>
        <dbReference type="EMBL" id="KAI0087744.1"/>
    </source>
</evidence>
<keyword evidence="2" id="KW-1185">Reference proteome</keyword>
<sequence length="150" mass="17125">EYLATIQDEVSRVWKRKHTLVTYIFFSNRCLTLLYSGLSLAALSADTTDVCSLPSFLARDNSDSYQVFSAFRVYALWNRDWKLPLLVFTLNIIPVGTDIVLGLCNRFCVITADVLVLGSTWFKTLATQRESRRLGLNLRISHLLFRDGEP</sequence>